<reference evidence="2 3" key="1">
    <citation type="submission" date="2020-07" db="EMBL/GenBank/DDBJ databases">
        <title>Vallitalea guaymasensis genome.</title>
        <authorList>
            <person name="Postec A."/>
        </authorList>
    </citation>
    <scope>NUCLEOTIDE SEQUENCE [LARGE SCALE GENOMIC DNA]</scope>
    <source>
        <strain evidence="2 3">Ra1766G1</strain>
    </source>
</reference>
<evidence type="ECO:0000313" key="3">
    <source>
        <dbReference type="Proteomes" id="UP000677305"/>
    </source>
</evidence>
<proteinExistence type="predicted"/>
<sequence>MHKQYMDMLICPLCHNELEWHIKEDNKDRVVNADIKCSSCQAEYEIRDEIAVFLTASLSRNDLWEKTESGLEKYLRENPDVYKKLMNSPENELNGADYWYKASYFEMKRDFITSSRMFESAFQKIYNDDYINGWKAQMDYIVEEIKDNEPIIDIASGKGYLIEKLLKETKNYIVATDFSPTILVRNKEYYKFKGLYDRLSLIAFDARKTPFRDNSIVTMTSNMGIQNIEQPGEVMREMNRITYREFMCVMQLIGEDDEVHINFFNELGSIAYATRANVMETYKKSGWDIKICNSFIANVKPTSEGEIIEGARIDGFPIEDTKIEFCVVKAKK</sequence>
<dbReference type="RefSeq" id="WP_212692729.1">
    <property type="nucleotide sequence ID" value="NZ_CP058561.1"/>
</dbReference>
<dbReference type="GO" id="GO:0032259">
    <property type="term" value="P:methylation"/>
    <property type="evidence" value="ECO:0007669"/>
    <property type="project" value="UniProtKB-KW"/>
</dbReference>
<dbReference type="Pfam" id="PF08241">
    <property type="entry name" value="Methyltransf_11"/>
    <property type="match status" value="1"/>
</dbReference>
<protein>
    <submittedName>
        <fullName evidence="2">Methyltransferase domain-containing protein</fullName>
    </submittedName>
</protein>
<dbReference type="Proteomes" id="UP000677305">
    <property type="component" value="Chromosome"/>
</dbReference>
<dbReference type="GO" id="GO:0008757">
    <property type="term" value="F:S-adenosylmethionine-dependent methyltransferase activity"/>
    <property type="evidence" value="ECO:0007669"/>
    <property type="project" value="InterPro"/>
</dbReference>
<feature type="domain" description="Methyltransferase type 11" evidence="1">
    <location>
        <begin position="153"/>
        <end position="242"/>
    </location>
</feature>
<dbReference type="InterPro" id="IPR013216">
    <property type="entry name" value="Methyltransf_11"/>
</dbReference>
<evidence type="ECO:0000259" key="1">
    <source>
        <dbReference type="Pfam" id="PF08241"/>
    </source>
</evidence>
<dbReference type="SUPFAM" id="SSF53335">
    <property type="entry name" value="S-adenosyl-L-methionine-dependent methyltransferases"/>
    <property type="match status" value="1"/>
</dbReference>
<dbReference type="InterPro" id="IPR029063">
    <property type="entry name" value="SAM-dependent_MTases_sf"/>
</dbReference>
<name>A0A8J8SBC7_9FIRM</name>
<dbReference type="Gene3D" id="2.20.25.10">
    <property type="match status" value="1"/>
</dbReference>
<dbReference type="EMBL" id="CP058561">
    <property type="protein sequence ID" value="QUH28509.1"/>
    <property type="molecule type" value="Genomic_DNA"/>
</dbReference>
<organism evidence="2 3">
    <name type="scientific">Vallitalea guaymasensis</name>
    <dbReference type="NCBI Taxonomy" id="1185412"/>
    <lineage>
        <taxon>Bacteria</taxon>
        <taxon>Bacillati</taxon>
        <taxon>Bacillota</taxon>
        <taxon>Clostridia</taxon>
        <taxon>Lachnospirales</taxon>
        <taxon>Vallitaleaceae</taxon>
        <taxon>Vallitalea</taxon>
    </lineage>
</organism>
<keyword evidence="2" id="KW-0808">Transferase</keyword>
<dbReference type="AlphaFoldDB" id="A0A8J8SBC7"/>
<dbReference type="SUPFAM" id="SSF158997">
    <property type="entry name" value="Trm112p-like"/>
    <property type="match status" value="1"/>
</dbReference>
<evidence type="ECO:0000313" key="2">
    <source>
        <dbReference type="EMBL" id="QUH28509.1"/>
    </source>
</evidence>
<dbReference type="KEGG" id="vgu:HYG85_06040"/>
<keyword evidence="2" id="KW-0489">Methyltransferase</keyword>
<keyword evidence="3" id="KW-1185">Reference proteome</keyword>
<dbReference type="Gene3D" id="3.40.50.150">
    <property type="entry name" value="Vaccinia Virus protein VP39"/>
    <property type="match status" value="1"/>
</dbReference>
<gene>
    <name evidence="2" type="ORF">HYG85_06040</name>
</gene>
<accession>A0A8J8SBC7</accession>